<accession>A0AAE0YTK3</accession>
<comment type="similarity">
    <text evidence="1 4">Belongs to the type-B carboxylesterase/lipase family.</text>
</comment>
<comment type="caution">
    <text evidence="6">The sequence shown here is derived from an EMBL/GenBank/DDBJ whole genome shotgun (WGS) entry which is preliminary data.</text>
</comment>
<sequence>MAASWLLQAIYTSLLSSVGEQAGVRGSPSPAIATVPGPMDMTVLANTTAGIVRGRVDNSTQPTIFRYLGVPFAKPPTGNLRFQAPVNPDTWQGVKDALTESSQCWQPEWYPSSTPPSNSEDCLYLNIYTPARDSSAGLLPVMVWIHGGSYAIGAGARYNGTKLARKGGVVVVTINYRLDVFGFLTTEDSDMPGNYGILDMIQALKWTRDNIAQFGGDPNSVTIFGESSGSTSVSLLVLSPLAKGLFHRAIMQSGVSLTPWAYLHPAQRLLPIYGARMLGKALGCDHVSGQSKEFVTCLRKIDAAALIKAASDVSNVVHTIWLLPQVDTTSGVLPDHPVQLLARGEYNHVDTIRRYNSHEQGAVKIRNYSQRVDTKEFFAEALKNTLEPYAIPGFADLVNRFQEIYIGNSTDPDFIWRQASAALADFSFAGPTLKELEFVAARPFNNKHYLYRYDYRDSFSQKPLWVGAVHMDEVKYIFGFDQLYPTIFSTEEKVITQTDLAMSDYMVTLWSNFAKTGDPTINSSGLMWEPFSDISPRMVKINSTSSLGDFFRPKVADLYGEILQIFDVYKTVSEGVVG</sequence>
<reference evidence="6" key="1">
    <citation type="journal article" date="2023" name="G3 (Bethesda)">
        <title>A reference genome for the long-term kleptoplast-retaining sea slug Elysia crispata morphotype clarki.</title>
        <authorList>
            <person name="Eastman K.E."/>
            <person name="Pendleton A.L."/>
            <person name="Shaikh M.A."/>
            <person name="Suttiyut T."/>
            <person name="Ogas R."/>
            <person name="Tomko P."/>
            <person name="Gavelis G."/>
            <person name="Widhalm J.R."/>
            <person name="Wisecaver J.H."/>
        </authorList>
    </citation>
    <scope>NUCLEOTIDE SEQUENCE</scope>
    <source>
        <strain evidence="6">ECLA1</strain>
    </source>
</reference>
<keyword evidence="7" id="KW-1185">Reference proteome</keyword>
<dbReference type="PROSITE" id="PS00941">
    <property type="entry name" value="CARBOXYLESTERASE_B_2"/>
    <property type="match status" value="1"/>
</dbReference>
<gene>
    <name evidence="6" type="ORF">RRG08_048889</name>
</gene>
<feature type="domain" description="Carboxylesterase type B" evidence="5">
    <location>
        <begin position="45"/>
        <end position="546"/>
    </location>
</feature>
<dbReference type="Proteomes" id="UP001283361">
    <property type="component" value="Unassembled WGS sequence"/>
</dbReference>
<name>A0AAE0YTK3_9GAST</name>
<dbReference type="InterPro" id="IPR029058">
    <property type="entry name" value="AB_hydrolase_fold"/>
</dbReference>
<evidence type="ECO:0000256" key="3">
    <source>
        <dbReference type="ARBA" id="ARBA00022801"/>
    </source>
</evidence>
<keyword evidence="3 4" id="KW-0378">Hydrolase</keyword>
<dbReference type="EC" id="3.1.1.-" evidence="4"/>
<evidence type="ECO:0000313" key="6">
    <source>
        <dbReference type="EMBL" id="KAK3756843.1"/>
    </source>
</evidence>
<evidence type="ECO:0000256" key="1">
    <source>
        <dbReference type="ARBA" id="ARBA00005964"/>
    </source>
</evidence>
<dbReference type="SUPFAM" id="SSF53474">
    <property type="entry name" value="alpha/beta-Hydrolases"/>
    <property type="match status" value="1"/>
</dbReference>
<dbReference type="InterPro" id="IPR019826">
    <property type="entry name" value="Carboxylesterase_B_AS"/>
</dbReference>
<dbReference type="InterPro" id="IPR002018">
    <property type="entry name" value="CarbesteraseB"/>
</dbReference>
<dbReference type="EMBL" id="JAWDGP010005460">
    <property type="protein sequence ID" value="KAK3756843.1"/>
    <property type="molecule type" value="Genomic_DNA"/>
</dbReference>
<dbReference type="PROSITE" id="PS00122">
    <property type="entry name" value="CARBOXYLESTERASE_B_1"/>
    <property type="match status" value="1"/>
</dbReference>
<dbReference type="GO" id="GO:0016787">
    <property type="term" value="F:hydrolase activity"/>
    <property type="evidence" value="ECO:0007669"/>
    <property type="project" value="UniProtKB-KW"/>
</dbReference>
<feature type="chain" id="PRO_5041772225" description="Carboxylic ester hydrolase" evidence="4">
    <location>
        <begin position="22"/>
        <end position="578"/>
    </location>
</feature>
<evidence type="ECO:0000259" key="5">
    <source>
        <dbReference type="Pfam" id="PF00135"/>
    </source>
</evidence>
<organism evidence="6 7">
    <name type="scientific">Elysia crispata</name>
    <name type="common">lettuce slug</name>
    <dbReference type="NCBI Taxonomy" id="231223"/>
    <lineage>
        <taxon>Eukaryota</taxon>
        <taxon>Metazoa</taxon>
        <taxon>Spiralia</taxon>
        <taxon>Lophotrochozoa</taxon>
        <taxon>Mollusca</taxon>
        <taxon>Gastropoda</taxon>
        <taxon>Heterobranchia</taxon>
        <taxon>Euthyneura</taxon>
        <taxon>Panpulmonata</taxon>
        <taxon>Sacoglossa</taxon>
        <taxon>Placobranchoidea</taxon>
        <taxon>Plakobranchidae</taxon>
        <taxon>Elysia</taxon>
    </lineage>
</organism>
<protein>
    <recommendedName>
        <fullName evidence="4">Carboxylic ester hydrolase</fullName>
        <ecNumber evidence="4">3.1.1.-</ecNumber>
    </recommendedName>
</protein>
<dbReference type="InterPro" id="IPR051093">
    <property type="entry name" value="Neuroligin/BSAL"/>
</dbReference>
<evidence type="ECO:0000313" key="7">
    <source>
        <dbReference type="Proteomes" id="UP001283361"/>
    </source>
</evidence>
<feature type="signal peptide" evidence="4">
    <location>
        <begin position="1"/>
        <end position="21"/>
    </location>
</feature>
<dbReference type="PANTHER" id="PTHR43903">
    <property type="entry name" value="NEUROLIGIN"/>
    <property type="match status" value="1"/>
</dbReference>
<dbReference type="Pfam" id="PF00135">
    <property type="entry name" value="COesterase"/>
    <property type="match status" value="1"/>
</dbReference>
<dbReference type="Gene3D" id="3.40.50.1820">
    <property type="entry name" value="alpha/beta hydrolase"/>
    <property type="match status" value="1"/>
</dbReference>
<evidence type="ECO:0000256" key="2">
    <source>
        <dbReference type="ARBA" id="ARBA00022729"/>
    </source>
</evidence>
<dbReference type="InterPro" id="IPR019819">
    <property type="entry name" value="Carboxylesterase_B_CS"/>
</dbReference>
<evidence type="ECO:0000256" key="4">
    <source>
        <dbReference type="RuleBase" id="RU361235"/>
    </source>
</evidence>
<keyword evidence="2 4" id="KW-0732">Signal</keyword>
<proteinExistence type="inferred from homology"/>
<dbReference type="AlphaFoldDB" id="A0AAE0YTK3"/>